<name>A0ACB8CS89_DERSI</name>
<keyword evidence="2" id="KW-1185">Reference proteome</keyword>
<protein>
    <submittedName>
        <fullName evidence="1">Uncharacterized protein</fullName>
    </submittedName>
</protein>
<accession>A0ACB8CS89</accession>
<sequence>MSSEKDVKTALTEILESNGVLPSLRANLRSEIVKALEEPGSRRPPKLPQQNCLINELILEYLAFNNYKRAASILEAESGYQQSCVGRAFLEKELRITLSENASQLCEQSMGNSAAEAQALAQGARQFFNAEADYHALLCPSIDEHLAAAVHCFSRAIDLYVQLPEPSLAAALCTEAGQCLRSIDRPHLAMSFLQRAVQLQSKCAMGYVDALQELATCQIETGDYSGALSSFTEVYTVAQEKSMLNGRSMGAMATALASAEIMRLLLLLVLQPSAQKMPAEHAALLDRYLYDSPEETTPSKREGLIGLISAAEP</sequence>
<comment type="caution">
    <text evidence="1">The sequence shown here is derived from an EMBL/GenBank/DDBJ whole genome shotgun (WGS) entry which is preliminary data.</text>
</comment>
<dbReference type="EMBL" id="CM023474">
    <property type="protein sequence ID" value="KAH7949878.1"/>
    <property type="molecule type" value="Genomic_DNA"/>
</dbReference>
<dbReference type="Proteomes" id="UP000821865">
    <property type="component" value="Chromosome 5"/>
</dbReference>
<proteinExistence type="predicted"/>
<gene>
    <name evidence="1" type="ORF">HPB49_016464</name>
</gene>
<evidence type="ECO:0000313" key="1">
    <source>
        <dbReference type="EMBL" id="KAH7949878.1"/>
    </source>
</evidence>
<organism evidence="1 2">
    <name type="scientific">Dermacentor silvarum</name>
    <name type="common">Tick</name>
    <dbReference type="NCBI Taxonomy" id="543639"/>
    <lineage>
        <taxon>Eukaryota</taxon>
        <taxon>Metazoa</taxon>
        <taxon>Ecdysozoa</taxon>
        <taxon>Arthropoda</taxon>
        <taxon>Chelicerata</taxon>
        <taxon>Arachnida</taxon>
        <taxon>Acari</taxon>
        <taxon>Parasitiformes</taxon>
        <taxon>Ixodida</taxon>
        <taxon>Ixodoidea</taxon>
        <taxon>Ixodidae</taxon>
        <taxon>Rhipicephalinae</taxon>
        <taxon>Dermacentor</taxon>
    </lineage>
</organism>
<evidence type="ECO:0000313" key="2">
    <source>
        <dbReference type="Proteomes" id="UP000821865"/>
    </source>
</evidence>
<reference evidence="1" key="1">
    <citation type="submission" date="2020-05" db="EMBL/GenBank/DDBJ databases">
        <title>Large-scale comparative analyses of tick genomes elucidate their genetic diversity and vector capacities.</title>
        <authorList>
            <person name="Jia N."/>
            <person name="Wang J."/>
            <person name="Shi W."/>
            <person name="Du L."/>
            <person name="Sun Y."/>
            <person name="Zhan W."/>
            <person name="Jiang J."/>
            <person name="Wang Q."/>
            <person name="Zhang B."/>
            <person name="Ji P."/>
            <person name="Sakyi L.B."/>
            <person name="Cui X."/>
            <person name="Yuan T."/>
            <person name="Jiang B."/>
            <person name="Yang W."/>
            <person name="Lam T.T.-Y."/>
            <person name="Chang Q."/>
            <person name="Ding S."/>
            <person name="Wang X."/>
            <person name="Zhu J."/>
            <person name="Ruan X."/>
            <person name="Zhao L."/>
            <person name="Wei J."/>
            <person name="Que T."/>
            <person name="Du C."/>
            <person name="Cheng J."/>
            <person name="Dai P."/>
            <person name="Han X."/>
            <person name="Huang E."/>
            <person name="Gao Y."/>
            <person name="Liu J."/>
            <person name="Shao H."/>
            <person name="Ye R."/>
            <person name="Li L."/>
            <person name="Wei W."/>
            <person name="Wang X."/>
            <person name="Wang C."/>
            <person name="Yang T."/>
            <person name="Huo Q."/>
            <person name="Li W."/>
            <person name="Guo W."/>
            <person name="Chen H."/>
            <person name="Zhou L."/>
            <person name="Ni X."/>
            <person name="Tian J."/>
            <person name="Zhou Y."/>
            <person name="Sheng Y."/>
            <person name="Liu T."/>
            <person name="Pan Y."/>
            <person name="Xia L."/>
            <person name="Li J."/>
            <person name="Zhao F."/>
            <person name="Cao W."/>
        </authorList>
    </citation>
    <scope>NUCLEOTIDE SEQUENCE</scope>
    <source>
        <strain evidence="1">Dsil-2018</strain>
    </source>
</reference>